<dbReference type="GO" id="GO:0004659">
    <property type="term" value="F:prenyltransferase activity"/>
    <property type="evidence" value="ECO:0007669"/>
    <property type="project" value="InterPro"/>
</dbReference>
<organism evidence="7 8">
    <name type="scientific">candidate division TA06 bacterium</name>
    <dbReference type="NCBI Taxonomy" id="2250710"/>
    <lineage>
        <taxon>Bacteria</taxon>
        <taxon>Bacteria division TA06</taxon>
    </lineage>
</organism>
<sequence length="291" mass="31432">MDISAIQTSIKEELAIVASAVRETLVPDILSARVAKRLTLSASRDSILPSVCLLTALAGEGVDEAAISMAAGCQLFYLAVWTHDAVIDGVTVTGWPQDWMIINGDHIFSTALTLLSSGPGRAGDVASKMMSSMARGEIQYVRETPGGSPKDHIDMIANKYGSLFEACAELGGLSGNLDDKTLEYVREYGTSLGMAYQIGDEILRLEELASRRRVTLPVLYAKENDGGTNSISKEKDAKRLTRWCETANGPKRATEDVVEFGRKALSALSSSGLRSKPMEDLCLWVGQRIAR</sequence>
<dbReference type="AlphaFoldDB" id="A0A523UTX9"/>
<dbReference type="EMBL" id="SOJN01000070">
    <property type="protein sequence ID" value="TET45976.1"/>
    <property type="molecule type" value="Genomic_DNA"/>
</dbReference>
<evidence type="ECO:0000256" key="4">
    <source>
        <dbReference type="ARBA" id="ARBA00022723"/>
    </source>
</evidence>
<name>A0A523UTX9_UNCT6</name>
<dbReference type="Pfam" id="PF00348">
    <property type="entry name" value="polyprenyl_synt"/>
    <property type="match status" value="1"/>
</dbReference>
<evidence type="ECO:0000256" key="5">
    <source>
        <dbReference type="ARBA" id="ARBA00022842"/>
    </source>
</evidence>
<keyword evidence="3 6" id="KW-0808">Transferase</keyword>
<evidence type="ECO:0000313" key="7">
    <source>
        <dbReference type="EMBL" id="TET45976.1"/>
    </source>
</evidence>
<comment type="caution">
    <text evidence="7">The sequence shown here is derived from an EMBL/GenBank/DDBJ whole genome shotgun (WGS) entry which is preliminary data.</text>
</comment>
<evidence type="ECO:0008006" key="9">
    <source>
        <dbReference type="Google" id="ProtNLM"/>
    </source>
</evidence>
<dbReference type="InterPro" id="IPR008949">
    <property type="entry name" value="Isoprenoid_synthase_dom_sf"/>
</dbReference>
<dbReference type="CDD" id="cd00867">
    <property type="entry name" value="Trans_IPPS"/>
    <property type="match status" value="1"/>
</dbReference>
<dbReference type="SUPFAM" id="SSF48576">
    <property type="entry name" value="Terpenoid synthases"/>
    <property type="match status" value="1"/>
</dbReference>
<comment type="similarity">
    <text evidence="2 6">Belongs to the FPP/GGPP synthase family.</text>
</comment>
<evidence type="ECO:0000256" key="6">
    <source>
        <dbReference type="RuleBase" id="RU004466"/>
    </source>
</evidence>
<protein>
    <recommendedName>
        <fullName evidence="9">Polyprenyl synthetase family protein</fullName>
    </recommendedName>
</protein>
<keyword evidence="5" id="KW-0460">Magnesium</keyword>
<evidence type="ECO:0000256" key="2">
    <source>
        <dbReference type="ARBA" id="ARBA00006706"/>
    </source>
</evidence>
<dbReference type="PANTHER" id="PTHR12001">
    <property type="entry name" value="GERANYLGERANYL PYROPHOSPHATE SYNTHASE"/>
    <property type="match status" value="1"/>
</dbReference>
<evidence type="ECO:0000256" key="3">
    <source>
        <dbReference type="ARBA" id="ARBA00022679"/>
    </source>
</evidence>
<comment type="cofactor">
    <cofactor evidence="1">
        <name>Mg(2+)</name>
        <dbReference type="ChEBI" id="CHEBI:18420"/>
    </cofactor>
</comment>
<keyword evidence="4" id="KW-0479">Metal-binding</keyword>
<reference evidence="7 8" key="1">
    <citation type="submission" date="2019-03" db="EMBL/GenBank/DDBJ databases">
        <title>Metabolic potential of uncultured bacteria and archaea associated with petroleum seepage in deep-sea sediments.</title>
        <authorList>
            <person name="Dong X."/>
            <person name="Hubert C."/>
        </authorList>
    </citation>
    <scope>NUCLEOTIDE SEQUENCE [LARGE SCALE GENOMIC DNA]</scope>
    <source>
        <strain evidence="7">E44_bin18</strain>
    </source>
</reference>
<evidence type="ECO:0000256" key="1">
    <source>
        <dbReference type="ARBA" id="ARBA00001946"/>
    </source>
</evidence>
<proteinExistence type="inferred from homology"/>
<evidence type="ECO:0000313" key="8">
    <source>
        <dbReference type="Proteomes" id="UP000315525"/>
    </source>
</evidence>
<gene>
    <name evidence="7" type="ORF">E3J62_05415</name>
</gene>
<accession>A0A523UTX9</accession>
<dbReference type="InterPro" id="IPR000092">
    <property type="entry name" value="Polyprenyl_synt"/>
</dbReference>
<dbReference type="Gene3D" id="1.10.600.10">
    <property type="entry name" value="Farnesyl Diphosphate Synthase"/>
    <property type="match status" value="1"/>
</dbReference>
<dbReference type="PANTHER" id="PTHR12001:SF69">
    <property type="entry name" value="ALL TRANS-POLYPRENYL-DIPHOSPHATE SYNTHASE PDSS1"/>
    <property type="match status" value="1"/>
</dbReference>
<dbReference type="Proteomes" id="UP000315525">
    <property type="component" value="Unassembled WGS sequence"/>
</dbReference>
<dbReference type="GO" id="GO:0008299">
    <property type="term" value="P:isoprenoid biosynthetic process"/>
    <property type="evidence" value="ECO:0007669"/>
    <property type="project" value="InterPro"/>
</dbReference>
<dbReference type="GO" id="GO:0046872">
    <property type="term" value="F:metal ion binding"/>
    <property type="evidence" value="ECO:0007669"/>
    <property type="project" value="UniProtKB-KW"/>
</dbReference>